<dbReference type="PROSITE" id="PS51318">
    <property type="entry name" value="TAT"/>
    <property type="match status" value="1"/>
</dbReference>
<dbReference type="PROSITE" id="PS51257">
    <property type="entry name" value="PROKAR_LIPOPROTEIN"/>
    <property type="match status" value="1"/>
</dbReference>
<dbReference type="Proteomes" id="UP001596004">
    <property type="component" value="Unassembled WGS sequence"/>
</dbReference>
<evidence type="ECO:0000313" key="3">
    <source>
        <dbReference type="Proteomes" id="UP001596004"/>
    </source>
</evidence>
<dbReference type="EMBL" id="JBHSFP010000002">
    <property type="protein sequence ID" value="MFC4529803.1"/>
    <property type="molecule type" value="Genomic_DNA"/>
</dbReference>
<evidence type="ECO:0000313" key="2">
    <source>
        <dbReference type="EMBL" id="MFC4529803.1"/>
    </source>
</evidence>
<gene>
    <name evidence="2" type="ORF">ACFO60_03420</name>
</gene>
<sequence length="199" mass="20404">MRSSINIRGFLAVAAIAAGAACLATGSASAATSCEQSAVTVLRSPGFASAACHALHAMAAPQAATSSITARHTRDELSVGFEHIGRTWGLPSRTAAVIGLHELPAIARGPLSRLPEGTLVYQTSRKLTVTVPGLPQQDDRPLRRGAYASDEPAAAPAPLMPVEPEPLPGLVAANGPHGLGARIGRVLTVDTTISGLRVR</sequence>
<proteinExistence type="predicted"/>
<accession>A0ABV9C9N7</accession>
<dbReference type="RefSeq" id="WP_380836693.1">
    <property type="nucleotide sequence ID" value="NZ_JBHSFP010000002.1"/>
</dbReference>
<keyword evidence="1" id="KW-0732">Signal</keyword>
<organism evidence="2 3">
    <name type="scientific">Sphaerisporangium dianthi</name>
    <dbReference type="NCBI Taxonomy" id="1436120"/>
    <lineage>
        <taxon>Bacteria</taxon>
        <taxon>Bacillati</taxon>
        <taxon>Actinomycetota</taxon>
        <taxon>Actinomycetes</taxon>
        <taxon>Streptosporangiales</taxon>
        <taxon>Streptosporangiaceae</taxon>
        <taxon>Sphaerisporangium</taxon>
    </lineage>
</organism>
<feature type="signal peptide" evidence="1">
    <location>
        <begin position="1"/>
        <end position="30"/>
    </location>
</feature>
<keyword evidence="3" id="KW-1185">Reference proteome</keyword>
<protein>
    <submittedName>
        <fullName evidence="2">Uncharacterized protein</fullName>
    </submittedName>
</protein>
<comment type="caution">
    <text evidence="2">The sequence shown here is derived from an EMBL/GenBank/DDBJ whole genome shotgun (WGS) entry which is preliminary data.</text>
</comment>
<feature type="chain" id="PRO_5045377506" evidence="1">
    <location>
        <begin position="31"/>
        <end position="199"/>
    </location>
</feature>
<dbReference type="InterPro" id="IPR006311">
    <property type="entry name" value="TAT_signal"/>
</dbReference>
<name>A0ABV9C9N7_9ACTN</name>
<reference evidence="3" key="1">
    <citation type="journal article" date="2019" name="Int. J. Syst. Evol. Microbiol.">
        <title>The Global Catalogue of Microorganisms (GCM) 10K type strain sequencing project: providing services to taxonomists for standard genome sequencing and annotation.</title>
        <authorList>
            <consortium name="The Broad Institute Genomics Platform"/>
            <consortium name="The Broad Institute Genome Sequencing Center for Infectious Disease"/>
            <person name="Wu L."/>
            <person name="Ma J."/>
        </authorList>
    </citation>
    <scope>NUCLEOTIDE SEQUENCE [LARGE SCALE GENOMIC DNA]</scope>
    <source>
        <strain evidence="3">CGMCC 4.7132</strain>
    </source>
</reference>
<evidence type="ECO:0000256" key="1">
    <source>
        <dbReference type="SAM" id="SignalP"/>
    </source>
</evidence>